<keyword evidence="3" id="KW-1185">Reference proteome</keyword>
<feature type="region of interest" description="Disordered" evidence="1">
    <location>
        <begin position="191"/>
        <end position="229"/>
    </location>
</feature>
<evidence type="ECO:0000256" key="1">
    <source>
        <dbReference type="SAM" id="MobiDB-lite"/>
    </source>
</evidence>
<dbReference type="EMBL" id="JAEFCI010010402">
    <property type="protein sequence ID" value="KAG5457232.1"/>
    <property type="molecule type" value="Genomic_DNA"/>
</dbReference>
<proteinExistence type="predicted"/>
<sequence length="281" mass="30565">RRRRPRADDHLDADTSCVDHFRQWRSFRLALLLTGRLSTSREQHFQTPAFRVAVAVAVGTRHPGGRKGPHHCHTPRSGPSALFLHGGPKAHQVVPQETSPPLLHPPSLDGRQLAPTVEDFPASRAKGTFAAHRSRVIVVGSDPRPSRPVEGALEAPAVTAAANPTVAWAANANNELRIAAVACVAIPGGGAHQNGTPPAKSKGRAPERSPPFGRQGAHTGERPPQRSTCCGSGEKRLVFITEVGEGFMYYLSMGHVLTWHRYRCNRGRHQREDMGCRYGKV</sequence>
<organism evidence="2 3">
    <name type="scientific">Olpidium bornovanus</name>
    <dbReference type="NCBI Taxonomy" id="278681"/>
    <lineage>
        <taxon>Eukaryota</taxon>
        <taxon>Fungi</taxon>
        <taxon>Fungi incertae sedis</taxon>
        <taxon>Olpidiomycota</taxon>
        <taxon>Olpidiomycotina</taxon>
        <taxon>Olpidiomycetes</taxon>
        <taxon>Olpidiales</taxon>
        <taxon>Olpidiaceae</taxon>
        <taxon>Olpidium</taxon>
    </lineage>
</organism>
<feature type="region of interest" description="Disordered" evidence="1">
    <location>
        <begin position="91"/>
        <end position="114"/>
    </location>
</feature>
<evidence type="ECO:0000313" key="2">
    <source>
        <dbReference type="EMBL" id="KAG5457232.1"/>
    </source>
</evidence>
<comment type="caution">
    <text evidence="2">The sequence shown here is derived from an EMBL/GenBank/DDBJ whole genome shotgun (WGS) entry which is preliminary data.</text>
</comment>
<protein>
    <submittedName>
        <fullName evidence="2">Uncharacterized protein</fullName>
    </submittedName>
</protein>
<accession>A0A8H7ZQE4</accession>
<dbReference type="AlphaFoldDB" id="A0A8H7ZQE4"/>
<gene>
    <name evidence="2" type="ORF">BJ554DRAFT_2806</name>
</gene>
<feature type="non-terminal residue" evidence="2">
    <location>
        <position position="1"/>
    </location>
</feature>
<name>A0A8H7ZQE4_9FUNG</name>
<evidence type="ECO:0000313" key="3">
    <source>
        <dbReference type="Proteomes" id="UP000673691"/>
    </source>
</evidence>
<dbReference type="Proteomes" id="UP000673691">
    <property type="component" value="Unassembled WGS sequence"/>
</dbReference>
<reference evidence="2 3" key="1">
    <citation type="journal article" name="Sci. Rep.">
        <title>Genome-scale phylogenetic analyses confirm Olpidium as the closest living zoosporic fungus to the non-flagellated, terrestrial fungi.</title>
        <authorList>
            <person name="Chang Y."/>
            <person name="Rochon D."/>
            <person name="Sekimoto S."/>
            <person name="Wang Y."/>
            <person name="Chovatia M."/>
            <person name="Sandor L."/>
            <person name="Salamov A."/>
            <person name="Grigoriev I.V."/>
            <person name="Stajich J.E."/>
            <person name="Spatafora J.W."/>
        </authorList>
    </citation>
    <scope>NUCLEOTIDE SEQUENCE [LARGE SCALE GENOMIC DNA]</scope>
    <source>
        <strain evidence="2">S191</strain>
    </source>
</reference>